<evidence type="ECO:0000313" key="2">
    <source>
        <dbReference type="Proteomes" id="UP000755585"/>
    </source>
</evidence>
<dbReference type="Proteomes" id="UP000755585">
    <property type="component" value="Unassembled WGS sequence"/>
</dbReference>
<proteinExistence type="predicted"/>
<reference evidence="1 2" key="1">
    <citation type="submission" date="2021-03" db="EMBL/GenBank/DDBJ databases">
        <title>Sequencing the genomes of 1000 actinobacteria strains.</title>
        <authorList>
            <person name="Klenk H.-P."/>
        </authorList>
    </citation>
    <scope>NUCLEOTIDE SEQUENCE [LARGE SCALE GENOMIC DNA]</scope>
    <source>
        <strain evidence="1 2">DSM 18824</strain>
    </source>
</reference>
<evidence type="ECO:0000313" key="1">
    <source>
        <dbReference type="EMBL" id="MBP2355957.1"/>
    </source>
</evidence>
<evidence type="ECO:0008006" key="3">
    <source>
        <dbReference type="Google" id="ProtNLM"/>
    </source>
</evidence>
<comment type="caution">
    <text evidence="1">The sequence shown here is derived from an EMBL/GenBank/DDBJ whole genome shotgun (WGS) entry which is preliminary data.</text>
</comment>
<gene>
    <name evidence="1" type="ORF">JOF29_007067</name>
</gene>
<organism evidence="1 2">
    <name type="scientific">Kribbella aluminosa</name>
    <dbReference type="NCBI Taxonomy" id="416017"/>
    <lineage>
        <taxon>Bacteria</taxon>
        <taxon>Bacillati</taxon>
        <taxon>Actinomycetota</taxon>
        <taxon>Actinomycetes</taxon>
        <taxon>Propionibacteriales</taxon>
        <taxon>Kribbellaceae</taxon>
        <taxon>Kribbella</taxon>
    </lineage>
</organism>
<dbReference type="InterPro" id="IPR036188">
    <property type="entry name" value="FAD/NAD-bd_sf"/>
</dbReference>
<dbReference type="Gene3D" id="3.50.50.60">
    <property type="entry name" value="FAD/NAD(P)-binding domain"/>
    <property type="match status" value="1"/>
</dbReference>
<accession>A0ABS4UWE1</accession>
<keyword evidence="2" id="KW-1185">Reference proteome</keyword>
<dbReference type="Gene3D" id="3.30.9.10">
    <property type="entry name" value="D-Amino Acid Oxidase, subunit A, domain 2"/>
    <property type="match status" value="1"/>
</dbReference>
<sequence>MIAPGAWAKELVPGAAAHRVIPRRVVQGWYLAHRPEDFHPDRFGVFERVGDLNAYGFPSLDGATVKVGIKFETHPEIDDLGNVSRTVDPAFALRLADVVRVLPGLRPDPVSPQTGIEGIVADLVIDGASTRDIDFLAPERFEPASAK</sequence>
<protein>
    <recommendedName>
        <fullName evidence="3">FAD dependent oxidoreductase</fullName>
    </recommendedName>
</protein>
<dbReference type="EMBL" id="JAGINT010000002">
    <property type="protein sequence ID" value="MBP2355957.1"/>
    <property type="molecule type" value="Genomic_DNA"/>
</dbReference>
<name>A0ABS4UWE1_9ACTN</name>